<organism evidence="1 2">
    <name type="scientific">Gymnopilus dilepis</name>
    <dbReference type="NCBI Taxonomy" id="231916"/>
    <lineage>
        <taxon>Eukaryota</taxon>
        <taxon>Fungi</taxon>
        <taxon>Dikarya</taxon>
        <taxon>Basidiomycota</taxon>
        <taxon>Agaricomycotina</taxon>
        <taxon>Agaricomycetes</taxon>
        <taxon>Agaricomycetidae</taxon>
        <taxon>Agaricales</taxon>
        <taxon>Agaricineae</taxon>
        <taxon>Hymenogastraceae</taxon>
        <taxon>Gymnopilus</taxon>
    </lineage>
</organism>
<reference evidence="1 2" key="1">
    <citation type="journal article" date="2018" name="Evol. Lett.">
        <title>Horizontal gene cluster transfer increased hallucinogenic mushroom diversity.</title>
        <authorList>
            <person name="Reynolds H.T."/>
            <person name="Vijayakumar V."/>
            <person name="Gluck-Thaler E."/>
            <person name="Korotkin H.B."/>
            <person name="Matheny P.B."/>
            <person name="Slot J.C."/>
        </authorList>
    </citation>
    <scope>NUCLEOTIDE SEQUENCE [LARGE SCALE GENOMIC DNA]</scope>
    <source>
        <strain evidence="1 2">SRW20</strain>
    </source>
</reference>
<name>A0A409VU26_9AGAR</name>
<dbReference type="AlphaFoldDB" id="A0A409VU26"/>
<comment type="caution">
    <text evidence="1">The sequence shown here is derived from an EMBL/GenBank/DDBJ whole genome shotgun (WGS) entry which is preliminary data.</text>
</comment>
<sequence length="85" mass="8845">MAPARSPPAVSEEEKSINQSTLSLLIFGASGVQKATRGDAELRSELVPHSDWQDPSLTGYRVVSILSGRALEGPSLTPLGGIAAT</sequence>
<evidence type="ECO:0000313" key="2">
    <source>
        <dbReference type="Proteomes" id="UP000284706"/>
    </source>
</evidence>
<proteinExistence type="predicted"/>
<dbReference type="InParanoid" id="A0A409VU26"/>
<dbReference type="EMBL" id="NHYE01005566">
    <property type="protein sequence ID" value="PPQ69669.1"/>
    <property type="molecule type" value="Genomic_DNA"/>
</dbReference>
<keyword evidence="2" id="KW-1185">Reference proteome</keyword>
<protein>
    <submittedName>
        <fullName evidence="1">Uncharacterized protein</fullName>
    </submittedName>
</protein>
<dbReference type="Proteomes" id="UP000284706">
    <property type="component" value="Unassembled WGS sequence"/>
</dbReference>
<gene>
    <name evidence="1" type="ORF">CVT26_001537</name>
</gene>
<accession>A0A409VU26</accession>
<evidence type="ECO:0000313" key="1">
    <source>
        <dbReference type="EMBL" id="PPQ69669.1"/>
    </source>
</evidence>